<dbReference type="EMBL" id="JAGGMR010000001">
    <property type="protein sequence ID" value="MBP2191224.1"/>
    <property type="molecule type" value="Genomic_DNA"/>
</dbReference>
<organism evidence="2 3">
    <name type="scientific">Nocardia goodfellowii</name>
    <dbReference type="NCBI Taxonomy" id="882446"/>
    <lineage>
        <taxon>Bacteria</taxon>
        <taxon>Bacillati</taxon>
        <taxon>Actinomycetota</taxon>
        <taxon>Actinomycetes</taxon>
        <taxon>Mycobacteriales</taxon>
        <taxon>Nocardiaceae</taxon>
        <taxon>Nocardia</taxon>
    </lineage>
</organism>
<accession>A0ABS4QHQ3</accession>
<keyword evidence="3" id="KW-1185">Reference proteome</keyword>
<dbReference type="RefSeq" id="WP_209892519.1">
    <property type="nucleotide sequence ID" value="NZ_JAGGMR010000001.1"/>
</dbReference>
<reference evidence="2 3" key="1">
    <citation type="submission" date="2021-03" db="EMBL/GenBank/DDBJ databases">
        <title>Sequencing the genomes of 1000 actinobacteria strains.</title>
        <authorList>
            <person name="Klenk H.-P."/>
        </authorList>
    </citation>
    <scope>NUCLEOTIDE SEQUENCE [LARGE SCALE GENOMIC DNA]</scope>
    <source>
        <strain evidence="2 3">DSM 45516</strain>
    </source>
</reference>
<name>A0ABS4QHQ3_9NOCA</name>
<comment type="caution">
    <text evidence="2">The sequence shown here is derived from an EMBL/GenBank/DDBJ whole genome shotgun (WGS) entry which is preliminary data.</text>
</comment>
<proteinExistence type="predicted"/>
<sequence length="57" mass="5902">MSATDVQTKPATNPTAGEGGCPACAHPRDAHDQISRRFCDATAASALDRGCVCPRTN</sequence>
<protein>
    <submittedName>
        <fullName evidence="2">Uncharacterized protein</fullName>
    </submittedName>
</protein>
<evidence type="ECO:0000313" key="3">
    <source>
        <dbReference type="Proteomes" id="UP001519325"/>
    </source>
</evidence>
<feature type="region of interest" description="Disordered" evidence="1">
    <location>
        <begin position="1"/>
        <end position="24"/>
    </location>
</feature>
<evidence type="ECO:0000256" key="1">
    <source>
        <dbReference type="SAM" id="MobiDB-lite"/>
    </source>
</evidence>
<feature type="compositionally biased region" description="Polar residues" evidence="1">
    <location>
        <begin position="1"/>
        <end position="15"/>
    </location>
</feature>
<dbReference type="Proteomes" id="UP001519325">
    <property type="component" value="Unassembled WGS sequence"/>
</dbReference>
<dbReference type="NCBIfam" id="NF038206">
    <property type="entry name" value="RGCVC_fam"/>
    <property type="match status" value="1"/>
</dbReference>
<gene>
    <name evidence="2" type="ORF">BJ987_004125</name>
</gene>
<evidence type="ECO:0000313" key="2">
    <source>
        <dbReference type="EMBL" id="MBP2191224.1"/>
    </source>
</evidence>